<accession>A0ABU2K0U0</accession>
<proteinExistence type="predicted"/>
<reference evidence="2" key="1">
    <citation type="submission" date="2023-07" db="EMBL/GenBank/DDBJ databases">
        <title>30 novel species of actinomycetes from the DSMZ collection.</title>
        <authorList>
            <person name="Nouioui I."/>
        </authorList>
    </citation>
    <scope>NUCLEOTIDE SEQUENCE [LARGE SCALE GENOMIC DNA]</scope>
    <source>
        <strain evidence="2">DSM 44915</strain>
    </source>
</reference>
<dbReference type="RefSeq" id="WP_311670663.1">
    <property type="nucleotide sequence ID" value="NZ_JAVREO010000029.1"/>
</dbReference>
<protein>
    <submittedName>
        <fullName evidence="1">DUF2188 domain-containing protein</fullName>
    </submittedName>
</protein>
<keyword evidence="2" id="KW-1185">Reference proteome</keyword>
<sequence length="101" mass="11424">MAMTFRMTGDDQEAEIYDETGRIGILYHVEPDEEDLTSGWVVELNGYRLGNSRATALLPTAAEAVEAARPLYEELLEHRRYVARVEGRHRFISTPMGGQPK</sequence>
<dbReference type="EMBL" id="JAVREO010000029">
    <property type="protein sequence ID" value="MDT0270598.1"/>
    <property type="molecule type" value="Genomic_DNA"/>
</dbReference>
<dbReference type="Proteomes" id="UP001183410">
    <property type="component" value="Unassembled WGS sequence"/>
</dbReference>
<gene>
    <name evidence="1" type="ORF">RM844_30430</name>
</gene>
<dbReference type="InterPro" id="IPR018691">
    <property type="entry name" value="DUF2188"/>
</dbReference>
<dbReference type="Pfam" id="PF09954">
    <property type="entry name" value="DUF2188"/>
    <property type="match status" value="1"/>
</dbReference>
<comment type="caution">
    <text evidence="1">The sequence shown here is derived from an EMBL/GenBank/DDBJ whole genome shotgun (WGS) entry which is preliminary data.</text>
</comment>
<name>A0ABU2K0U0_9ACTN</name>
<evidence type="ECO:0000313" key="2">
    <source>
        <dbReference type="Proteomes" id="UP001183410"/>
    </source>
</evidence>
<evidence type="ECO:0000313" key="1">
    <source>
        <dbReference type="EMBL" id="MDT0270598.1"/>
    </source>
</evidence>
<organism evidence="1 2">
    <name type="scientific">Streptomyces chisholmiae</name>
    <dbReference type="NCBI Taxonomy" id="3075540"/>
    <lineage>
        <taxon>Bacteria</taxon>
        <taxon>Bacillati</taxon>
        <taxon>Actinomycetota</taxon>
        <taxon>Actinomycetes</taxon>
        <taxon>Kitasatosporales</taxon>
        <taxon>Streptomycetaceae</taxon>
        <taxon>Streptomyces</taxon>
    </lineage>
</organism>